<protein>
    <submittedName>
        <fullName evidence="1">DUF2252 domain-containing protein</fullName>
    </submittedName>
</protein>
<evidence type="ECO:0000313" key="1">
    <source>
        <dbReference type="EMBL" id="AXI01806.1"/>
    </source>
</evidence>
<dbReference type="EMBL" id="CP031222">
    <property type="protein sequence ID" value="AXI01806.1"/>
    <property type="molecule type" value="Genomic_DNA"/>
</dbReference>
<accession>A0A345P3E7</accession>
<dbReference type="PANTHER" id="PTHR39441:SF1">
    <property type="entry name" value="DUF2252 DOMAIN-CONTAINING PROTEIN"/>
    <property type="match status" value="1"/>
</dbReference>
<dbReference type="KEGG" id="mbah:HYN46_02260"/>
<dbReference type="PANTHER" id="PTHR39441">
    <property type="entry name" value="DUF2252 DOMAIN-CONTAINING PROTEIN"/>
    <property type="match status" value="1"/>
</dbReference>
<sequence>MVTPTRVSQHKLQQESAIDFNAVEKDFPHILDLTAHSPLGKLLDREANLALGRAQRKQVSRQVLTEISQRPRNFNLLSVYRASNVGRLPALLPVRARRMSISPFTFFRGLPLAMAMDLGREPHSGLFLQICGDCHLLNFGGFASPERHLLFGINDFDETIVGPFEWDLKRLATSFVIAAREISLSADEAQQAVRIVMESYRDYLQQMTNFSPLEVWYQSVDAKDVLAATESRKTRKIRATKMTEARHNTSKAVVPKWTELNGEGKRKFIDEPPLIFHPKEGDPFAAGVRPFFERYRESLPEDRQTLFDRYRLTDIAIKVVGVGSVGTRCAVAMFESADSEKNGTEPLILQMKEARRSVLADFVPVHYANQGARVVHGQHMMQAASDIFLGWATSGRVKTNYYVRQLRDMKMSIDIEEMDGTYLMEYAKSCGMALAHAHGKAGNPAVITGYLGKSDRFIQTMQRYAVAYADRNEADYAVFMKAVVAGKIKRSD</sequence>
<dbReference type="Pfam" id="PF10009">
    <property type="entry name" value="DUF2252"/>
    <property type="match status" value="1"/>
</dbReference>
<reference evidence="1 2" key="1">
    <citation type="submission" date="2018-07" db="EMBL/GenBank/DDBJ databases">
        <title>Genome sequencing of Moraxellaceae gen. HYN0046.</title>
        <authorList>
            <person name="Kim M."/>
            <person name="Yi H."/>
        </authorList>
    </citation>
    <scope>NUCLEOTIDE SEQUENCE [LARGE SCALE GENOMIC DNA]</scope>
    <source>
        <strain evidence="1 2">HYN0046</strain>
    </source>
</reference>
<evidence type="ECO:0000313" key="2">
    <source>
        <dbReference type="Proteomes" id="UP000253940"/>
    </source>
</evidence>
<gene>
    <name evidence="1" type="ORF">HYN46_02260</name>
</gene>
<dbReference type="AlphaFoldDB" id="A0A345P3E7"/>
<dbReference type="RefSeq" id="WP_114897916.1">
    <property type="nucleotide sequence ID" value="NZ_CP031222.1"/>
</dbReference>
<organism evidence="1 2">
    <name type="scientific">Aquirhabdus parva</name>
    <dbReference type="NCBI Taxonomy" id="2283318"/>
    <lineage>
        <taxon>Bacteria</taxon>
        <taxon>Pseudomonadati</taxon>
        <taxon>Pseudomonadota</taxon>
        <taxon>Gammaproteobacteria</taxon>
        <taxon>Moraxellales</taxon>
        <taxon>Moraxellaceae</taxon>
        <taxon>Aquirhabdus</taxon>
    </lineage>
</organism>
<dbReference type="InterPro" id="IPR018721">
    <property type="entry name" value="DUF2252"/>
</dbReference>
<name>A0A345P3E7_9GAMM</name>
<dbReference type="OrthoDB" id="1491115at2"/>
<keyword evidence="2" id="KW-1185">Reference proteome</keyword>
<proteinExistence type="predicted"/>
<dbReference type="Proteomes" id="UP000253940">
    <property type="component" value="Chromosome"/>
</dbReference>